<proteinExistence type="predicted"/>
<dbReference type="eggNOG" id="ENOG502S9CE">
    <property type="taxonomic scope" value="Eukaryota"/>
</dbReference>
<sequence>MNRSAPFQAFLQNFWFISSLAIGSIYATKSWIEYNREKQFIPEHFTNDENNENDINSGKSVQDNIAKIKPGFAESTGEYKRKSEFEGAGNSYSSRRGGDRFSGILDFGGSTKN</sequence>
<dbReference type="HOGENOM" id="CLU_164897_0_0_1"/>
<evidence type="ECO:0000256" key="1">
    <source>
        <dbReference type="SAM" id="MobiDB-lite"/>
    </source>
</evidence>
<organism evidence="2 3">
    <name type="scientific">Wickerhamomyces ciferrii (strain ATCC 14091 / BCRC 22168 / CBS 111 / JCM 3599 / NBRC 0793 / NRRL Y-1031 F-60-10)</name>
    <name type="common">Yeast</name>
    <name type="synonym">Pichia ciferrii</name>
    <dbReference type="NCBI Taxonomy" id="1206466"/>
    <lineage>
        <taxon>Eukaryota</taxon>
        <taxon>Fungi</taxon>
        <taxon>Dikarya</taxon>
        <taxon>Ascomycota</taxon>
        <taxon>Saccharomycotina</taxon>
        <taxon>Saccharomycetes</taxon>
        <taxon>Phaffomycetales</taxon>
        <taxon>Wickerhamomycetaceae</taxon>
        <taxon>Wickerhamomyces</taxon>
    </lineage>
</organism>
<dbReference type="EMBL" id="CAIF01000065">
    <property type="protein sequence ID" value="CCH43050.1"/>
    <property type="molecule type" value="Genomic_DNA"/>
</dbReference>
<dbReference type="InParanoid" id="K0KD70"/>
<evidence type="ECO:0000313" key="3">
    <source>
        <dbReference type="Proteomes" id="UP000009328"/>
    </source>
</evidence>
<evidence type="ECO:0000313" key="2">
    <source>
        <dbReference type="EMBL" id="CCH43050.1"/>
    </source>
</evidence>
<comment type="caution">
    <text evidence="2">The sequence shown here is derived from an EMBL/GenBank/DDBJ whole genome shotgun (WGS) entry which is preliminary data.</text>
</comment>
<gene>
    <name evidence="2" type="ORF">BN7_2597</name>
</gene>
<dbReference type="FunCoup" id="K0KD70">
    <property type="interactions" value="15"/>
</dbReference>
<dbReference type="AlphaFoldDB" id="K0KD70"/>
<keyword evidence="3" id="KW-1185">Reference proteome</keyword>
<dbReference type="Proteomes" id="UP000009328">
    <property type="component" value="Unassembled WGS sequence"/>
</dbReference>
<feature type="region of interest" description="Disordered" evidence="1">
    <location>
        <begin position="76"/>
        <end position="113"/>
    </location>
</feature>
<name>K0KD70_WICCF</name>
<accession>K0KD70</accession>
<reference evidence="2 3" key="1">
    <citation type="journal article" date="2012" name="Eukaryot. Cell">
        <title>Draft genome sequence of Wickerhamomyces ciferrii NRRL Y-1031 F-60-10.</title>
        <authorList>
            <person name="Schneider J."/>
            <person name="Andrea H."/>
            <person name="Blom J."/>
            <person name="Jaenicke S."/>
            <person name="Ruckert C."/>
            <person name="Schorsch C."/>
            <person name="Szczepanowski R."/>
            <person name="Farwick M."/>
            <person name="Goesmann A."/>
            <person name="Puhler A."/>
            <person name="Schaffer S."/>
            <person name="Tauch A."/>
            <person name="Kohler T."/>
            <person name="Brinkrolf K."/>
        </authorList>
    </citation>
    <scope>NUCLEOTIDE SEQUENCE [LARGE SCALE GENOMIC DNA]</scope>
    <source>
        <strain evidence="3">ATCC 14091 / BCRC 22168 / CBS 111 / JCM 3599 / NBRC 0793 / NRRL Y-1031 F-60-10</strain>
    </source>
</reference>
<protein>
    <submittedName>
        <fullName evidence="2">Secreted protein</fullName>
    </submittedName>
</protein>